<dbReference type="RefSeq" id="WP_192140410.1">
    <property type="nucleotide sequence ID" value="NZ_JACYXZ010000001.1"/>
</dbReference>
<comment type="caution">
    <text evidence="2">The sequence shown here is derived from an EMBL/GenBank/DDBJ whole genome shotgun (WGS) entry which is preliminary data.</text>
</comment>
<dbReference type="InterPro" id="IPR016040">
    <property type="entry name" value="NAD(P)-bd_dom"/>
</dbReference>
<dbReference type="PANTHER" id="PTHR43162:SF1">
    <property type="entry name" value="PRESTALK A DIFFERENTIATION PROTEIN A"/>
    <property type="match status" value="1"/>
</dbReference>
<name>A0A927Q092_9ACTN</name>
<dbReference type="InterPro" id="IPR051604">
    <property type="entry name" value="Ergot_Alk_Oxidoreductase"/>
</dbReference>
<evidence type="ECO:0000313" key="2">
    <source>
        <dbReference type="EMBL" id="MBD8868622.1"/>
    </source>
</evidence>
<keyword evidence="3" id="KW-1185">Reference proteome</keyword>
<reference evidence="2" key="1">
    <citation type="submission" date="2020-09" db="EMBL/GenBank/DDBJ databases">
        <title>Nocardioides sp. strain MJB4 16S ribosomal RNA gene Genome sequencing and assembly.</title>
        <authorList>
            <person name="Kim I."/>
        </authorList>
    </citation>
    <scope>NUCLEOTIDE SEQUENCE</scope>
    <source>
        <strain evidence="2">MJB4</strain>
    </source>
</reference>
<proteinExistence type="predicted"/>
<dbReference type="AlphaFoldDB" id="A0A927Q092"/>
<dbReference type="Proteomes" id="UP000616839">
    <property type="component" value="Unassembled WGS sequence"/>
</dbReference>
<dbReference type="EMBL" id="JACYXZ010000001">
    <property type="protein sequence ID" value="MBD8868622.1"/>
    <property type="molecule type" value="Genomic_DNA"/>
</dbReference>
<dbReference type="SUPFAM" id="SSF51735">
    <property type="entry name" value="NAD(P)-binding Rossmann-fold domains"/>
    <property type="match status" value="1"/>
</dbReference>
<dbReference type="Gene3D" id="3.40.50.720">
    <property type="entry name" value="NAD(P)-binding Rossmann-like Domain"/>
    <property type="match status" value="1"/>
</dbReference>
<evidence type="ECO:0000259" key="1">
    <source>
        <dbReference type="Pfam" id="PF13460"/>
    </source>
</evidence>
<evidence type="ECO:0000313" key="3">
    <source>
        <dbReference type="Proteomes" id="UP000616839"/>
    </source>
</evidence>
<dbReference type="Gene3D" id="3.90.25.10">
    <property type="entry name" value="UDP-galactose 4-epimerase, domain 1"/>
    <property type="match status" value="1"/>
</dbReference>
<dbReference type="Pfam" id="PF13460">
    <property type="entry name" value="NAD_binding_10"/>
    <property type="match status" value="1"/>
</dbReference>
<dbReference type="InterPro" id="IPR036291">
    <property type="entry name" value="NAD(P)-bd_dom_sf"/>
</dbReference>
<dbReference type="PANTHER" id="PTHR43162">
    <property type="match status" value="1"/>
</dbReference>
<accession>A0A927Q092</accession>
<feature type="domain" description="NAD(P)-binding" evidence="1">
    <location>
        <begin position="38"/>
        <end position="159"/>
    </location>
</feature>
<sequence length="247" mass="25774">MTRVGILGGTGKTGRAVARALAARGAVPVPLGRAQWPDLSGALRGCAAAYLIAPNLHPDEPAHVSAILAAARAAGVGRVVHHSVAAPYAPDLPHHLGKARAEDLVRRSGLAWTILQPGAYLQNLPLDGSTIVVPYRLDAPFGFAHLDDLAEVAATVLLDEAHAGATYELASWRGDVSGVAAAVGAATEVLDPEEWARTDGAGLDERQRSWLLAMFAYYEAHGLPVGTVPMTTLLGRTPTAPARVSDR</sequence>
<protein>
    <submittedName>
        <fullName evidence="2">NAD(P)H-binding protein</fullName>
    </submittedName>
</protein>
<organism evidence="2 3">
    <name type="scientific">Nocardioides donggukensis</name>
    <dbReference type="NCBI Taxonomy" id="2774019"/>
    <lineage>
        <taxon>Bacteria</taxon>
        <taxon>Bacillati</taxon>
        <taxon>Actinomycetota</taxon>
        <taxon>Actinomycetes</taxon>
        <taxon>Propionibacteriales</taxon>
        <taxon>Nocardioidaceae</taxon>
        <taxon>Nocardioides</taxon>
    </lineage>
</organism>
<gene>
    <name evidence="2" type="ORF">IE331_03195</name>
</gene>